<evidence type="ECO:0000256" key="1">
    <source>
        <dbReference type="ARBA" id="ARBA00000085"/>
    </source>
</evidence>
<name>A0ABT3WYS0_9BACL</name>
<dbReference type="Pfam" id="PF14361">
    <property type="entry name" value="RsbRD_N"/>
    <property type="match status" value="1"/>
</dbReference>
<dbReference type="EC" id="2.7.13.3" evidence="2"/>
<dbReference type="InterPro" id="IPR000700">
    <property type="entry name" value="PAS-assoc_C"/>
</dbReference>
<feature type="domain" description="PAC" evidence="11">
    <location>
        <begin position="326"/>
        <end position="382"/>
    </location>
</feature>
<dbReference type="Pfam" id="PF02518">
    <property type="entry name" value="HATPase_c"/>
    <property type="match status" value="1"/>
</dbReference>
<dbReference type="PROSITE" id="PS50109">
    <property type="entry name" value="HIS_KIN"/>
    <property type="match status" value="1"/>
</dbReference>
<dbReference type="Gene3D" id="3.30.565.10">
    <property type="entry name" value="Histidine kinase-like ATPase, C-terminal domain"/>
    <property type="match status" value="1"/>
</dbReference>
<keyword evidence="4" id="KW-0808">Transferase</keyword>
<dbReference type="InterPro" id="IPR000014">
    <property type="entry name" value="PAS"/>
</dbReference>
<dbReference type="Proteomes" id="UP001208017">
    <property type="component" value="Unassembled WGS sequence"/>
</dbReference>
<feature type="domain" description="PAS" evidence="10">
    <location>
        <begin position="135"/>
        <end position="175"/>
    </location>
</feature>
<feature type="domain" description="Histidine kinase" evidence="9">
    <location>
        <begin position="395"/>
        <end position="605"/>
    </location>
</feature>
<feature type="domain" description="PAS" evidence="10">
    <location>
        <begin position="252"/>
        <end position="297"/>
    </location>
</feature>
<dbReference type="InterPro" id="IPR003661">
    <property type="entry name" value="HisK_dim/P_dom"/>
</dbReference>
<dbReference type="InterPro" id="IPR035965">
    <property type="entry name" value="PAS-like_dom_sf"/>
</dbReference>
<dbReference type="InterPro" id="IPR036890">
    <property type="entry name" value="HATPase_C_sf"/>
</dbReference>
<keyword evidence="13" id="KW-1185">Reference proteome</keyword>
<dbReference type="SUPFAM" id="SSF47384">
    <property type="entry name" value="Homodimeric domain of signal transducing histidine kinase"/>
    <property type="match status" value="1"/>
</dbReference>
<dbReference type="InterPro" id="IPR036097">
    <property type="entry name" value="HisK_dim/P_sf"/>
</dbReference>
<dbReference type="CDD" id="cd00082">
    <property type="entry name" value="HisKA"/>
    <property type="match status" value="1"/>
</dbReference>
<evidence type="ECO:0000259" key="10">
    <source>
        <dbReference type="PROSITE" id="PS50112"/>
    </source>
</evidence>
<dbReference type="RefSeq" id="WP_267151058.1">
    <property type="nucleotide sequence ID" value="NZ_JAPMLT010000003.1"/>
</dbReference>
<dbReference type="NCBIfam" id="TIGR00229">
    <property type="entry name" value="sensory_box"/>
    <property type="match status" value="2"/>
</dbReference>
<dbReference type="EMBL" id="JAPMLT010000003">
    <property type="protein sequence ID" value="MCX7569805.1"/>
    <property type="molecule type" value="Genomic_DNA"/>
</dbReference>
<comment type="caution">
    <text evidence="12">The sequence shown here is derived from an EMBL/GenBank/DDBJ whole genome shotgun (WGS) entry which is preliminary data.</text>
</comment>
<dbReference type="Pfam" id="PF08448">
    <property type="entry name" value="PAS_4"/>
    <property type="match status" value="1"/>
</dbReference>
<evidence type="ECO:0000256" key="2">
    <source>
        <dbReference type="ARBA" id="ARBA00012438"/>
    </source>
</evidence>
<dbReference type="SUPFAM" id="SSF55785">
    <property type="entry name" value="PYP-like sensor domain (PAS domain)"/>
    <property type="match status" value="2"/>
</dbReference>
<dbReference type="Pfam" id="PF00512">
    <property type="entry name" value="HisKA"/>
    <property type="match status" value="1"/>
</dbReference>
<evidence type="ECO:0000259" key="9">
    <source>
        <dbReference type="PROSITE" id="PS50109"/>
    </source>
</evidence>
<dbReference type="PROSITE" id="PS50113">
    <property type="entry name" value="PAC"/>
    <property type="match status" value="1"/>
</dbReference>
<dbReference type="SMART" id="SM00091">
    <property type="entry name" value="PAS"/>
    <property type="match status" value="2"/>
</dbReference>
<evidence type="ECO:0000256" key="6">
    <source>
        <dbReference type="ARBA" id="ARBA00022777"/>
    </source>
</evidence>
<evidence type="ECO:0000313" key="13">
    <source>
        <dbReference type="Proteomes" id="UP001208017"/>
    </source>
</evidence>
<dbReference type="CDD" id="cd00075">
    <property type="entry name" value="HATPase"/>
    <property type="match status" value="1"/>
</dbReference>
<dbReference type="Gene3D" id="1.10.287.130">
    <property type="match status" value="1"/>
</dbReference>
<proteinExistence type="predicted"/>
<keyword evidence="8" id="KW-0902">Two-component regulatory system</keyword>
<dbReference type="SMART" id="SM00387">
    <property type="entry name" value="HATPase_c"/>
    <property type="match status" value="1"/>
</dbReference>
<dbReference type="SMART" id="SM00388">
    <property type="entry name" value="HisKA"/>
    <property type="match status" value="1"/>
</dbReference>
<dbReference type="InterPro" id="IPR025751">
    <property type="entry name" value="RsbRD_N_dom"/>
</dbReference>
<dbReference type="CDD" id="cd00130">
    <property type="entry name" value="PAS"/>
    <property type="match status" value="2"/>
</dbReference>
<dbReference type="InterPro" id="IPR003594">
    <property type="entry name" value="HATPase_dom"/>
</dbReference>
<dbReference type="PRINTS" id="PR00344">
    <property type="entry name" value="BCTRLSENSOR"/>
</dbReference>
<keyword evidence="6" id="KW-0418">Kinase</keyword>
<organism evidence="12 13">
    <name type="scientific">Tumebacillus lacus</name>
    <dbReference type="NCBI Taxonomy" id="2995335"/>
    <lineage>
        <taxon>Bacteria</taxon>
        <taxon>Bacillati</taxon>
        <taxon>Bacillota</taxon>
        <taxon>Bacilli</taxon>
        <taxon>Bacillales</taxon>
        <taxon>Alicyclobacillaceae</taxon>
        <taxon>Tumebacillus</taxon>
    </lineage>
</organism>
<evidence type="ECO:0000256" key="5">
    <source>
        <dbReference type="ARBA" id="ARBA00022741"/>
    </source>
</evidence>
<reference evidence="12 13" key="1">
    <citation type="submission" date="2022-11" db="EMBL/GenBank/DDBJ databases">
        <title>Study of microbial diversity in lake waters.</title>
        <authorList>
            <person name="Zhang J."/>
        </authorList>
    </citation>
    <scope>NUCLEOTIDE SEQUENCE [LARGE SCALE GENOMIC DNA]</scope>
    <source>
        <strain evidence="12 13">DT12</strain>
    </source>
</reference>
<dbReference type="Gene3D" id="3.30.450.20">
    <property type="entry name" value="PAS domain"/>
    <property type="match status" value="2"/>
</dbReference>
<evidence type="ECO:0000256" key="8">
    <source>
        <dbReference type="ARBA" id="ARBA00023012"/>
    </source>
</evidence>
<comment type="catalytic activity">
    <reaction evidence="1">
        <text>ATP + protein L-histidine = ADP + protein N-phospho-L-histidine.</text>
        <dbReference type="EC" id="2.7.13.3"/>
    </reaction>
</comment>
<dbReference type="PANTHER" id="PTHR43065:SF10">
    <property type="entry name" value="PEROXIDE STRESS-ACTIVATED HISTIDINE KINASE MAK3"/>
    <property type="match status" value="1"/>
</dbReference>
<keyword evidence="7 12" id="KW-0067">ATP-binding</keyword>
<protein>
    <recommendedName>
        <fullName evidence="2">histidine kinase</fullName>
        <ecNumber evidence="2">2.7.13.3</ecNumber>
    </recommendedName>
</protein>
<accession>A0ABT3WYS0</accession>
<keyword evidence="3" id="KW-0597">Phosphoprotein</keyword>
<dbReference type="SUPFAM" id="SSF55874">
    <property type="entry name" value="ATPase domain of HSP90 chaperone/DNA topoisomerase II/histidine kinase"/>
    <property type="match status" value="1"/>
</dbReference>
<dbReference type="Pfam" id="PF13426">
    <property type="entry name" value="PAS_9"/>
    <property type="match status" value="1"/>
</dbReference>
<dbReference type="InterPro" id="IPR013656">
    <property type="entry name" value="PAS_4"/>
</dbReference>
<dbReference type="GO" id="GO:0005524">
    <property type="term" value="F:ATP binding"/>
    <property type="evidence" value="ECO:0007669"/>
    <property type="project" value="UniProtKB-KW"/>
</dbReference>
<evidence type="ECO:0000259" key="11">
    <source>
        <dbReference type="PROSITE" id="PS50113"/>
    </source>
</evidence>
<evidence type="ECO:0000256" key="3">
    <source>
        <dbReference type="ARBA" id="ARBA00022553"/>
    </source>
</evidence>
<evidence type="ECO:0000313" key="12">
    <source>
        <dbReference type="EMBL" id="MCX7569805.1"/>
    </source>
</evidence>
<dbReference type="InterPro" id="IPR004358">
    <property type="entry name" value="Sig_transdc_His_kin-like_C"/>
</dbReference>
<dbReference type="PANTHER" id="PTHR43065">
    <property type="entry name" value="SENSOR HISTIDINE KINASE"/>
    <property type="match status" value="1"/>
</dbReference>
<keyword evidence="5" id="KW-0547">Nucleotide-binding</keyword>
<evidence type="ECO:0000256" key="4">
    <source>
        <dbReference type="ARBA" id="ARBA00022679"/>
    </source>
</evidence>
<gene>
    <name evidence="12" type="ORF">OS242_07490</name>
</gene>
<sequence>MVDMMVQNVWAEISEYLHEEERDELTACVKLLVAHLEETMRNSDPDAMDDVDASDASGRWVYEFGYRMAKRQVPLERLLKLSRAIHRQLVSRQERGDDPVLLTAAIHRYTNRMLEGYHQCRSEQQARHYEWQRNQVLEALPISVVVYDTEGRCLYANKNCHEQSGTTNEMVIGKTRAELAGEYNDHEDPIGAWERVCAGERVKIRIESFSTEEGLMMNDKHLIPLADPEGSINGVVSVCFQSVSEKERLLNLQKQFSFVLNSMNSGLLILNREGTVTGFNHKAEEILGLRAEDVLGQYMGDLTEKYVEGRNELTGEYPPLIPLMERGTPIREIEYAGRIAGRRLLLRVSGNPIKNAQGMTVGYILIFDDQTELVQMREAVDRNEKFALIGQFAAGIAHEIRNPLTTVDGFLQLYADGGVKDEYFLDLTKTLLLPEIDRANTILSDFLMVSRPQAPLRSSVDTRSFVADVVRLVESEAHLRGVLLHVEAPDVLPALFLDVQQMKQVFLNLCKNAFDVTPQGGRLTLRVQDDPDGQRVQFFVVDEGPGIPAEDLCHIFEPFYTTKDHGTGLGLPISHRIVEGHGGALQVRSAEGAGTTFVISIPLQTKNDHRA</sequence>
<dbReference type="InterPro" id="IPR005467">
    <property type="entry name" value="His_kinase_dom"/>
</dbReference>
<evidence type="ECO:0000256" key="7">
    <source>
        <dbReference type="ARBA" id="ARBA00022840"/>
    </source>
</evidence>
<dbReference type="PROSITE" id="PS50112">
    <property type="entry name" value="PAS"/>
    <property type="match status" value="2"/>
</dbReference>